<dbReference type="EMBL" id="NKUJ01000592">
    <property type="protein sequence ID" value="RMJ02250.1"/>
    <property type="molecule type" value="Genomic_DNA"/>
</dbReference>
<keyword evidence="2" id="KW-1185">Reference proteome</keyword>
<organism evidence="1 2">
    <name type="scientific">Fusarium kuroshium</name>
    <dbReference type="NCBI Taxonomy" id="2010991"/>
    <lineage>
        <taxon>Eukaryota</taxon>
        <taxon>Fungi</taxon>
        <taxon>Dikarya</taxon>
        <taxon>Ascomycota</taxon>
        <taxon>Pezizomycotina</taxon>
        <taxon>Sordariomycetes</taxon>
        <taxon>Hypocreomycetidae</taxon>
        <taxon>Hypocreales</taxon>
        <taxon>Nectriaceae</taxon>
        <taxon>Fusarium</taxon>
        <taxon>Fusarium solani species complex</taxon>
    </lineage>
</organism>
<reference evidence="1 2" key="1">
    <citation type="submission" date="2017-06" db="EMBL/GenBank/DDBJ databases">
        <title>Comparative genomic analysis of Ambrosia Fusariam Clade fungi.</title>
        <authorList>
            <person name="Stajich J.E."/>
            <person name="Carrillo J."/>
            <person name="Kijimoto T."/>
            <person name="Eskalen A."/>
            <person name="O'Donnell K."/>
            <person name="Kasson M."/>
        </authorList>
    </citation>
    <scope>NUCLEOTIDE SEQUENCE [LARGE SCALE GENOMIC DNA]</scope>
    <source>
        <strain evidence="1">UCR3666</strain>
    </source>
</reference>
<accession>A0A3M2RAD6</accession>
<evidence type="ECO:0000313" key="1">
    <source>
        <dbReference type="EMBL" id="RMJ02250.1"/>
    </source>
</evidence>
<evidence type="ECO:0008006" key="3">
    <source>
        <dbReference type="Google" id="ProtNLM"/>
    </source>
</evidence>
<sequence>MDELRGETDLDAPTPGSVATAFSFEFYHFNAASPNLLTEALLPNGKNFLAHEALDRLKEWRKSRLARVAVWHAGQIFRICRTTRPKYKSNLHIYALFHAALCLWTYGSVAAMRLTDAVDNRNSEAIGNRSKIRVDGVETLHSQCWISQKDATAYISKSSDGIGAMDQATELAPIPLDHPREDSFMSPLLGMMEDTFSDEATGI</sequence>
<dbReference type="Proteomes" id="UP000277212">
    <property type="component" value="Unassembled WGS sequence"/>
</dbReference>
<protein>
    <recommendedName>
        <fullName evidence="3">Transcription factor domain-containing protein</fullName>
    </recommendedName>
</protein>
<proteinExistence type="predicted"/>
<name>A0A3M2RAD6_9HYPO</name>
<dbReference type="STRING" id="2010991.A0A3M2RAD6"/>
<dbReference type="OrthoDB" id="40579at2759"/>
<dbReference type="AlphaFoldDB" id="A0A3M2RAD6"/>
<comment type="caution">
    <text evidence="1">The sequence shown here is derived from an EMBL/GenBank/DDBJ whole genome shotgun (WGS) entry which is preliminary data.</text>
</comment>
<gene>
    <name evidence="1" type="ORF">CDV36_015479</name>
</gene>
<evidence type="ECO:0000313" key="2">
    <source>
        <dbReference type="Proteomes" id="UP000277212"/>
    </source>
</evidence>